<keyword evidence="1" id="KW-0472">Membrane</keyword>
<dbReference type="EMBL" id="BARU01029554">
    <property type="protein sequence ID" value="GAH68270.1"/>
    <property type="molecule type" value="Genomic_DNA"/>
</dbReference>
<sequence length="266" mass="29573">VKYEAKHKASFGVVMIILGCELAVIESFLFSKVLPLIGTSKDTFFWALTEHSGKLYAGTYGLDTGGPRAYNYPPWRFLKAFAAGESITEFAKLDGKLYASTEKKGYIYVMNNADPTDWGYAHQDSYNCALSIKLFNGYLYCYIYNSPNGLSRCVRSNSGNPGTWELAAPFTAYFLPDFVVFDGKLYLVGNRSADHRIWAWRTTNGLDWETAPGLCDAEVDGQWICPMVLNGEMLIGMGERPDGKSKIFSYDGTSRTEKFSVTAGSP</sequence>
<reference evidence="2" key="1">
    <citation type="journal article" date="2014" name="Front. Microbiol.">
        <title>High frequency of phylogenetically diverse reductive dehalogenase-homologous genes in deep subseafloor sedimentary metagenomes.</title>
        <authorList>
            <person name="Kawai M."/>
            <person name="Futagami T."/>
            <person name="Toyoda A."/>
            <person name="Takaki Y."/>
            <person name="Nishi S."/>
            <person name="Hori S."/>
            <person name="Arai W."/>
            <person name="Tsubouchi T."/>
            <person name="Morono Y."/>
            <person name="Uchiyama I."/>
            <person name="Ito T."/>
            <person name="Fujiyama A."/>
            <person name="Inagaki F."/>
            <person name="Takami H."/>
        </authorList>
    </citation>
    <scope>NUCLEOTIDE SEQUENCE</scope>
    <source>
        <strain evidence="2">Expedition CK06-06</strain>
    </source>
</reference>
<organism evidence="2">
    <name type="scientific">marine sediment metagenome</name>
    <dbReference type="NCBI Taxonomy" id="412755"/>
    <lineage>
        <taxon>unclassified sequences</taxon>
        <taxon>metagenomes</taxon>
        <taxon>ecological metagenomes</taxon>
    </lineage>
</organism>
<evidence type="ECO:0000256" key="1">
    <source>
        <dbReference type="SAM" id="Phobius"/>
    </source>
</evidence>
<accession>X1IG83</accession>
<protein>
    <submittedName>
        <fullName evidence="2">Uncharacterized protein</fullName>
    </submittedName>
</protein>
<keyword evidence="1" id="KW-0812">Transmembrane</keyword>
<comment type="caution">
    <text evidence="2">The sequence shown here is derived from an EMBL/GenBank/DDBJ whole genome shotgun (WGS) entry which is preliminary data.</text>
</comment>
<keyword evidence="1" id="KW-1133">Transmembrane helix</keyword>
<feature type="non-terminal residue" evidence="2">
    <location>
        <position position="1"/>
    </location>
</feature>
<proteinExistence type="predicted"/>
<dbReference type="SUPFAM" id="SSF101898">
    <property type="entry name" value="NHL repeat"/>
    <property type="match status" value="1"/>
</dbReference>
<name>X1IG83_9ZZZZ</name>
<gene>
    <name evidence="2" type="ORF">S03H2_46998</name>
</gene>
<dbReference type="AlphaFoldDB" id="X1IG83"/>
<feature type="transmembrane region" description="Helical" evidence="1">
    <location>
        <begin position="12"/>
        <end position="30"/>
    </location>
</feature>
<feature type="non-terminal residue" evidence="2">
    <location>
        <position position="266"/>
    </location>
</feature>
<evidence type="ECO:0000313" key="2">
    <source>
        <dbReference type="EMBL" id="GAH68270.1"/>
    </source>
</evidence>